<name>A0ABD5QQN9_9EURY</name>
<dbReference type="SUPFAM" id="SSF50998">
    <property type="entry name" value="Quinoprotein alcohol dehydrogenase-like"/>
    <property type="match status" value="1"/>
</dbReference>
<dbReference type="SUPFAM" id="SSF56112">
    <property type="entry name" value="Protein kinase-like (PK-like)"/>
    <property type="match status" value="1"/>
</dbReference>
<sequence length="896" mass="90144">MTGAGGSGASRDRNDAGTETNRCRPARRSVLRGTAGVLSAAGVSTWGLTEGPTTAAATNHVPDRAVYVGSDDGSLYAVDAETGEAVWRFDDPSDAVSSSPTVVDGTVYVGSIDGTLYAVDATDGSSVWSFEIGDGEDGGIVSSPTVVNDRAFVGASSGSIVALDRTEGTEAWRVEESVSAVVSSPAVDGETLYVGTEGGDVLALSTDDGTERWRASAPEDGISSSPAVVDGTLYVGSFDNRVYAFDAVDGEPAWNADLGDIVFSSPTVVDGTVHVGSVGATVGLHALDAGTGDRQWVTDGTPGVVSSPTVVDGTVYAGSVDGTLYAVDAETGDVEWTAESGDQMNSSPTVSDGTAFVGDAAGTLYGFDVENGEERWRFDDPGDAIFSSPTVVDLAGEGHGVGSRTTLGTLGHHHSAAGVEFEGGSGSTGSDDSTDSTGSDDSSVDGSTEGDADGDGPGSSDGGADESGAGSIDGSTVGSGSSGWASRVPAIGLLGAAGGLTVGALAAYRFLGGDSDDASSGAGSEAGSPAGRPSTTDAASSATAAEATGIDEPDTGTAGTDSAQATVDEGTASSASPASTNDTSAASTIDSSGASSGSSSTDSTDSTDSTADPETAQLDEDAPRSDVETADSIGGPDEGALLAAVDELTSVETVGSVGPIVTYAVTDERIDGSDGRVLALPDAESAVADRFESVATDWGSVSHYDGIATVYGSGTEPYPWMLTDPVQAVPTLAAHLDDLPENPAARLSPVVDAAEALSQASRYTVRHYYLSPETVRVVGSRTEPTGIVDDWGIGSVTETPEHGTRASSPYTAPEQLPDSDEPLWRGKPDTYALGALAYHAATGSPPADGRPAKPSEHAGVPSELDRPITRAIDPDPDERYDSIGEFARVLRLAAFD</sequence>
<dbReference type="AlphaFoldDB" id="A0ABD5QQN9"/>
<feature type="compositionally biased region" description="Low complexity" evidence="1">
    <location>
        <begin position="466"/>
        <end position="475"/>
    </location>
</feature>
<dbReference type="PROSITE" id="PS50011">
    <property type="entry name" value="PROTEIN_KINASE_DOM"/>
    <property type="match status" value="1"/>
</dbReference>
<dbReference type="PANTHER" id="PTHR34512:SF30">
    <property type="entry name" value="OUTER MEMBRANE PROTEIN ASSEMBLY FACTOR BAMB"/>
    <property type="match status" value="1"/>
</dbReference>
<proteinExistence type="predicted"/>
<reference evidence="3 4" key="1">
    <citation type="journal article" date="2019" name="Int. J. Syst. Evol. Microbiol.">
        <title>The Global Catalogue of Microorganisms (GCM) 10K type strain sequencing project: providing services to taxonomists for standard genome sequencing and annotation.</title>
        <authorList>
            <consortium name="The Broad Institute Genomics Platform"/>
            <consortium name="The Broad Institute Genome Sequencing Center for Infectious Disease"/>
            <person name="Wu L."/>
            <person name="Ma J."/>
        </authorList>
    </citation>
    <scope>NUCLEOTIDE SEQUENCE [LARGE SCALE GENOMIC DNA]</scope>
    <source>
        <strain evidence="3 4">CGMCC 1.16026</strain>
    </source>
</reference>
<dbReference type="PROSITE" id="PS51318">
    <property type="entry name" value="TAT"/>
    <property type="match status" value="1"/>
</dbReference>
<dbReference type="InterPro" id="IPR006311">
    <property type="entry name" value="TAT_signal"/>
</dbReference>
<evidence type="ECO:0000256" key="1">
    <source>
        <dbReference type="SAM" id="MobiDB-lite"/>
    </source>
</evidence>
<feature type="region of interest" description="Disordered" evidence="1">
    <location>
        <begin position="516"/>
        <end position="637"/>
    </location>
</feature>
<protein>
    <submittedName>
        <fullName evidence="3">PQQ-binding-like beta-propeller repeat protein</fullName>
    </submittedName>
</protein>
<dbReference type="PANTHER" id="PTHR34512">
    <property type="entry name" value="CELL SURFACE PROTEIN"/>
    <property type="match status" value="1"/>
</dbReference>
<dbReference type="InterPro" id="IPR018391">
    <property type="entry name" value="PQQ_b-propeller_rpt"/>
</dbReference>
<gene>
    <name evidence="3" type="ORF">ACFPJA_07535</name>
</gene>
<organism evidence="3 4">
    <name type="scientific">Halorubrum glutamatedens</name>
    <dbReference type="NCBI Taxonomy" id="2707018"/>
    <lineage>
        <taxon>Archaea</taxon>
        <taxon>Methanobacteriati</taxon>
        <taxon>Methanobacteriota</taxon>
        <taxon>Stenosarchaea group</taxon>
        <taxon>Halobacteria</taxon>
        <taxon>Halobacteriales</taxon>
        <taxon>Haloferacaceae</taxon>
        <taxon>Halorubrum</taxon>
    </lineage>
</organism>
<evidence type="ECO:0000313" key="4">
    <source>
        <dbReference type="Proteomes" id="UP001596145"/>
    </source>
</evidence>
<evidence type="ECO:0000259" key="2">
    <source>
        <dbReference type="PROSITE" id="PS50011"/>
    </source>
</evidence>
<dbReference type="EMBL" id="JBHSKV010000010">
    <property type="protein sequence ID" value="MFC5134570.1"/>
    <property type="molecule type" value="Genomic_DNA"/>
</dbReference>
<dbReference type="InterPro" id="IPR002372">
    <property type="entry name" value="PQQ_rpt_dom"/>
</dbReference>
<dbReference type="Pfam" id="PF13360">
    <property type="entry name" value="PQQ_2"/>
    <property type="match status" value="2"/>
</dbReference>
<dbReference type="Gene3D" id="2.40.10.480">
    <property type="match status" value="1"/>
</dbReference>
<feature type="region of interest" description="Disordered" evidence="1">
    <location>
        <begin position="417"/>
        <end position="483"/>
    </location>
</feature>
<dbReference type="RefSeq" id="WP_122106108.1">
    <property type="nucleotide sequence ID" value="NZ_JBHSKV010000010.1"/>
</dbReference>
<dbReference type="Proteomes" id="UP001596145">
    <property type="component" value="Unassembled WGS sequence"/>
</dbReference>
<comment type="caution">
    <text evidence="3">The sequence shown here is derived from an EMBL/GenBank/DDBJ whole genome shotgun (WGS) entry which is preliminary data.</text>
</comment>
<dbReference type="InterPro" id="IPR011009">
    <property type="entry name" value="Kinase-like_dom_sf"/>
</dbReference>
<dbReference type="Gene3D" id="2.40.128.630">
    <property type="match status" value="1"/>
</dbReference>
<dbReference type="SMART" id="SM00564">
    <property type="entry name" value="PQQ"/>
    <property type="match status" value="8"/>
</dbReference>
<dbReference type="InterPro" id="IPR015943">
    <property type="entry name" value="WD40/YVTN_repeat-like_dom_sf"/>
</dbReference>
<feature type="region of interest" description="Disordered" evidence="1">
    <location>
        <begin position="789"/>
        <end position="825"/>
    </location>
</feature>
<feature type="domain" description="Protein kinase" evidence="2">
    <location>
        <begin position="627"/>
        <end position="896"/>
    </location>
</feature>
<feature type="region of interest" description="Disordered" evidence="1">
    <location>
        <begin position="842"/>
        <end position="879"/>
    </location>
</feature>
<dbReference type="Gene3D" id="1.10.510.10">
    <property type="entry name" value="Transferase(Phosphotransferase) domain 1"/>
    <property type="match status" value="1"/>
</dbReference>
<keyword evidence="4" id="KW-1185">Reference proteome</keyword>
<dbReference type="InterPro" id="IPR000719">
    <property type="entry name" value="Prot_kinase_dom"/>
</dbReference>
<dbReference type="InterPro" id="IPR011047">
    <property type="entry name" value="Quinoprotein_ADH-like_sf"/>
</dbReference>
<feature type="compositionally biased region" description="Low complexity" evidence="1">
    <location>
        <begin position="570"/>
        <end position="612"/>
    </location>
</feature>
<dbReference type="Gene3D" id="2.130.10.10">
    <property type="entry name" value="YVTN repeat-like/Quinoprotein amine dehydrogenase"/>
    <property type="match status" value="1"/>
</dbReference>
<evidence type="ECO:0000313" key="3">
    <source>
        <dbReference type="EMBL" id="MFC5134570.1"/>
    </source>
</evidence>
<feature type="compositionally biased region" description="Low complexity" evidence="1">
    <location>
        <begin position="428"/>
        <end position="447"/>
    </location>
</feature>
<feature type="compositionally biased region" description="Low complexity" evidence="1">
    <location>
        <begin position="518"/>
        <end position="548"/>
    </location>
</feature>
<accession>A0ABD5QQN9</accession>
<feature type="region of interest" description="Disordered" evidence="1">
    <location>
        <begin position="1"/>
        <end position="27"/>
    </location>
</feature>